<reference evidence="1 2" key="1">
    <citation type="journal article" date="2012" name="Nat. Genet.">
        <title>Plasmodium cynomolgi genome sequences provide insight into Plasmodium vivax and the monkey malaria clade.</title>
        <authorList>
            <person name="Tachibana S."/>
            <person name="Sullivan S.A."/>
            <person name="Kawai S."/>
            <person name="Nakamura S."/>
            <person name="Kim H.R."/>
            <person name="Goto N."/>
            <person name="Arisue N."/>
            <person name="Palacpac N.M.Q."/>
            <person name="Honma H."/>
            <person name="Yagi M."/>
            <person name="Tougan T."/>
            <person name="Katakai Y."/>
            <person name="Kaneko O."/>
            <person name="Mita T."/>
            <person name="Kita K."/>
            <person name="Yasutomi Y."/>
            <person name="Sutton P.L."/>
            <person name="Shakhbatyan R."/>
            <person name="Horii T."/>
            <person name="Yasunaga T."/>
            <person name="Barnwell J.W."/>
            <person name="Escalante A.A."/>
            <person name="Carlton J.M."/>
            <person name="Tanabe K."/>
        </authorList>
    </citation>
    <scope>NUCLEOTIDE SEQUENCE [LARGE SCALE GENOMIC DNA]</scope>
    <source>
        <strain evidence="1 2">B</strain>
    </source>
</reference>
<dbReference type="InterPro" id="IPR008780">
    <property type="entry name" value="Plasmodium_Vir"/>
</dbReference>
<protein>
    <recommendedName>
        <fullName evidence="3">CYIR protein</fullName>
    </recommendedName>
</protein>
<organism evidence="1 2">
    <name type="scientific">Plasmodium cynomolgi (strain B)</name>
    <dbReference type="NCBI Taxonomy" id="1120755"/>
    <lineage>
        <taxon>Eukaryota</taxon>
        <taxon>Sar</taxon>
        <taxon>Alveolata</taxon>
        <taxon>Apicomplexa</taxon>
        <taxon>Aconoidasida</taxon>
        <taxon>Haemosporida</taxon>
        <taxon>Plasmodiidae</taxon>
        <taxon>Plasmodium</taxon>
        <taxon>Plasmodium (Plasmodium)</taxon>
    </lineage>
</organism>
<sequence length="202" mass="23969">KKKIFNINSRNIHRIPESSKVLDVGTKINNLLILKDILDNSASIQKVFDSKAKSSQEFLKKFRTNQQSDKNTQLSRLIEERLVYIREVSKHKPGFHYFDCRLDECMEMKNLHDYFKNFNGMKGKIAEANKNWELHCEHVDYIYSLYEMYIEGCCTCYFASDKCGENRSHYFKCEEKYDQYNFCSALKCNEILPGKKNHKKSR</sequence>
<evidence type="ECO:0008006" key="3">
    <source>
        <dbReference type="Google" id="ProtNLM"/>
    </source>
</evidence>
<evidence type="ECO:0000313" key="1">
    <source>
        <dbReference type="EMBL" id="GAB69644.1"/>
    </source>
</evidence>
<dbReference type="AlphaFoldDB" id="K6V044"/>
<dbReference type="OrthoDB" id="387669at2759"/>
<dbReference type="EMBL" id="DF157491">
    <property type="protein sequence ID" value="GAB69644.1"/>
    <property type="molecule type" value="Genomic_DNA"/>
</dbReference>
<keyword evidence="2" id="KW-1185">Reference proteome</keyword>
<dbReference type="VEuPathDB" id="PlasmoDB:PCYB_003930"/>
<dbReference type="GeneID" id="14696186"/>
<proteinExistence type="predicted"/>
<feature type="non-terminal residue" evidence="1">
    <location>
        <position position="1"/>
    </location>
</feature>
<accession>K6V044</accession>
<name>K6V044_PLACD</name>
<dbReference type="RefSeq" id="XP_004227862.1">
    <property type="nucleotide sequence ID" value="XM_004227814.1"/>
</dbReference>
<evidence type="ECO:0000313" key="2">
    <source>
        <dbReference type="Proteomes" id="UP000006319"/>
    </source>
</evidence>
<dbReference type="Pfam" id="PF05795">
    <property type="entry name" value="Plasmodium_Vir"/>
    <property type="match status" value="1"/>
</dbReference>
<dbReference type="Proteomes" id="UP000006319">
    <property type="component" value="Unassembled WGS sequence"/>
</dbReference>
<dbReference type="KEGG" id="pcy:PCYB_003930"/>
<gene>
    <name evidence="1" type="ORF">PCYB_003930</name>
</gene>